<keyword evidence="1" id="KW-0472">Membrane</keyword>
<sequence length="149" mass="17106">MTEDNKDKNLPETIIEAEYEELPDKDKKENISVYLGALMCFFGAVGLLGCFYFMEVYKESNSPQALTIEDLQARQAVSDKEKETRYEVVAEHLNVDVKNIILQSNNEFYDVFYEGDLYKANFDYEDDGQAILLNLAKTPFEQAKSDNSN</sequence>
<proteinExistence type="predicted"/>
<comment type="caution">
    <text evidence="2">The sequence shown here is derived from an EMBL/GenBank/DDBJ whole genome shotgun (WGS) entry which is preliminary data.</text>
</comment>
<keyword evidence="1" id="KW-0812">Transmembrane</keyword>
<feature type="transmembrane region" description="Helical" evidence="1">
    <location>
        <begin position="31"/>
        <end position="54"/>
    </location>
</feature>
<evidence type="ECO:0000313" key="2">
    <source>
        <dbReference type="EMBL" id="MEN0645569.1"/>
    </source>
</evidence>
<keyword evidence="3" id="KW-1185">Reference proteome</keyword>
<keyword evidence="1" id="KW-1133">Transmembrane helix</keyword>
<dbReference type="RefSeq" id="WP_343132236.1">
    <property type="nucleotide sequence ID" value="NZ_JBCITK010000002.1"/>
</dbReference>
<evidence type="ECO:0000256" key="1">
    <source>
        <dbReference type="SAM" id="Phobius"/>
    </source>
</evidence>
<reference evidence="2 3" key="1">
    <citation type="submission" date="2024-03" db="EMBL/GenBank/DDBJ databases">
        <title>Bacilli Hybrid Assemblies.</title>
        <authorList>
            <person name="Kovac J."/>
        </authorList>
    </citation>
    <scope>NUCLEOTIDE SEQUENCE [LARGE SCALE GENOMIC DNA]</scope>
    <source>
        <strain evidence="2 3">FSL R7-0666</strain>
    </source>
</reference>
<protein>
    <submittedName>
        <fullName evidence="2">Uncharacterized protein</fullName>
    </submittedName>
</protein>
<evidence type="ECO:0000313" key="3">
    <source>
        <dbReference type="Proteomes" id="UP001418796"/>
    </source>
</evidence>
<dbReference type="Proteomes" id="UP001418796">
    <property type="component" value="Unassembled WGS sequence"/>
</dbReference>
<dbReference type="EMBL" id="JBCITK010000002">
    <property type="protein sequence ID" value="MEN0645569.1"/>
    <property type="molecule type" value="Genomic_DNA"/>
</dbReference>
<accession>A0ABU9VNT0</accession>
<name>A0ABU9VNT0_9BACI</name>
<gene>
    <name evidence="2" type="ORF">MKY91_20600</name>
</gene>
<organism evidence="2 3">
    <name type="scientific">Alkalicoccobacillus gibsonii</name>
    <dbReference type="NCBI Taxonomy" id="79881"/>
    <lineage>
        <taxon>Bacteria</taxon>
        <taxon>Bacillati</taxon>
        <taxon>Bacillota</taxon>
        <taxon>Bacilli</taxon>
        <taxon>Bacillales</taxon>
        <taxon>Bacillaceae</taxon>
        <taxon>Alkalicoccobacillus</taxon>
    </lineage>
</organism>